<name>A0A7W0CSM3_9ACTN</name>
<reference evidence="3 4" key="1">
    <citation type="submission" date="2020-07" db="EMBL/GenBank/DDBJ databases">
        <title>Genomic Encyclopedia of Type Strains, Phase IV (KMG-IV): sequencing the most valuable type-strain genomes for metagenomic binning, comparative biology and taxonomic classification.</title>
        <authorList>
            <person name="Goeker M."/>
        </authorList>
    </citation>
    <scope>NUCLEOTIDE SEQUENCE [LARGE SCALE GENOMIC DNA]</scope>
    <source>
        <strain evidence="3 4">DSM 45533</strain>
    </source>
</reference>
<keyword evidence="2" id="KW-1133">Transmembrane helix</keyword>
<feature type="transmembrane region" description="Helical" evidence="2">
    <location>
        <begin position="96"/>
        <end position="116"/>
    </location>
</feature>
<dbReference type="AlphaFoldDB" id="A0A7W0CSM3"/>
<comment type="caution">
    <text evidence="3">The sequence shown here is derived from an EMBL/GenBank/DDBJ whole genome shotgun (WGS) entry which is preliminary data.</text>
</comment>
<organism evidence="3 4">
    <name type="scientific">Nonomuraea soli</name>
    <dbReference type="NCBI Taxonomy" id="1032476"/>
    <lineage>
        <taxon>Bacteria</taxon>
        <taxon>Bacillati</taxon>
        <taxon>Actinomycetota</taxon>
        <taxon>Actinomycetes</taxon>
        <taxon>Streptosporangiales</taxon>
        <taxon>Streptosporangiaceae</taxon>
        <taxon>Nonomuraea</taxon>
    </lineage>
</organism>
<evidence type="ECO:0000313" key="4">
    <source>
        <dbReference type="Proteomes" id="UP000530928"/>
    </source>
</evidence>
<sequence>MPRARRRLARLLQRLADTTAPRQPAKVRLNPIHPRSTAKTTTRAAERARGRRDPAEIERLHVELQQLQDKQAGRASESTTKTSALPKQREGRAIRWGTIITALATIAAVVVAALAYSASKDGVRISEQQRTDVQTAFLGRIMLQPKYFAEPILEGGDLVVVNANTLAIELRLSVSAHDKTHNKEVLVKATIPGCSQITYRIPDEVDTWEGSTAFGQGASVYNPLDGRWWSVGLDPEFPAGPLSEETKQVLLDGLWQDMPGALAAAQTVKSLSGCV</sequence>
<feature type="region of interest" description="Disordered" evidence="1">
    <location>
        <begin position="16"/>
        <end position="55"/>
    </location>
</feature>
<feature type="region of interest" description="Disordered" evidence="1">
    <location>
        <begin position="68"/>
        <end position="88"/>
    </location>
</feature>
<proteinExistence type="predicted"/>
<dbReference type="RefSeq" id="WP_181615097.1">
    <property type="nucleotide sequence ID" value="NZ_BAABAM010000007.1"/>
</dbReference>
<keyword evidence="2" id="KW-0812">Transmembrane</keyword>
<gene>
    <name evidence="3" type="ORF">HNR30_007811</name>
</gene>
<dbReference type="EMBL" id="JACDUR010000008">
    <property type="protein sequence ID" value="MBA2896420.1"/>
    <property type="molecule type" value="Genomic_DNA"/>
</dbReference>
<evidence type="ECO:0000256" key="2">
    <source>
        <dbReference type="SAM" id="Phobius"/>
    </source>
</evidence>
<keyword evidence="2" id="KW-0472">Membrane</keyword>
<evidence type="ECO:0000256" key="1">
    <source>
        <dbReference type="SAM" id="MobiDB-lite"/>
    </source>
</evidence>
<feature type="compositionally biased region" description="Polar residues" evidence="1">
    <location>
        <begin position="76"/>
        <end position="85"/>
    </location>
</feature>
<accession>A0A7W0CSM3</accession>
<feature type="compositionally biased region" description="Basic and acidic residues" evidence="1">
    <location>
        <begin position="44"/>
        <end position="55"/>
    </location>
</feature>
<keyword evidence="4" id="KW-1185">Reference proteome</keyword>
<protein>
    <submittedName>
        <fullName evidence="3">Uncharacterized protein</fullName>
    </submittedName>
</protein>
<dbReference type="Proteomes" id="UP000530928">
    <property type="component" value="Unassembled WGS sequence"/>
</dbReference>
<evidence type="ECO:0000313" key="3">
    <source>
        <dbReference type="EMBL" id="MBA2896420.1"/>
    </source>
</evidence>